<evidence type="ECO:0000313" key="3">
    <source>
        <dbReference type="Proteomes" id="UP000274920"/>
    </source>
</evidence>
<dbReference type="EMBL" id="RHJS01000002">
    <property type="protein sequence ID" value="RRK31601.1"/>
    <property type="molecule type" value="Genomic_DNA"/>
</dbReference>
<feature type="compositionally biased region" description="Basic and acidic residues" evidence="1">
    <location>
        <begin position="242"/>
        <end position="280"/>
    </location>
</feature>
<feature type="compositionally biased region" description="Basic and acidic residues" evidence="1">
    <location>
        <begin position="1"/>
        <end position="23"/>
    </location>
</feature>
<gene>
    <name evidence="2" type="ORF">EBB54_09705</name>
</gene>
<dbReference type="AlphaFoldDB" id="A0A426DFU6"/>
<dbReference type="RefSeq" id="WP_125127242.1">
    <property type="nucleotide sequence ID" value="NZ_RHJS01000002.1"/>
</dbReference>
<proteinExistence type="predicted"/>
<dbReference type="Proteomes" id="UP000274920">
    <property type="component" value="Unassembled WGS sequence"/>
</dbReference>
<evidence type="ECO:0000256" key="1">
    <source>
        <dbReference type="SAM" id="MobiDB-lite"/>
    </source>
</evidence>
<name>A0A426DFU6_9FIRM</name>
<evidence type="ECO:0000313" key="2">
    <source>
        <dbReference type="EMBL" id="RRK31601.1"/>
    </source>
</evidence>
<protein>
    <submittedName>
        <fullName evidence="2">Uncharacterized protein</fullName>
    </submittedName>
</protein>
<reference evidence="2" key="1">
    <citation type="submission" date="2018-10" db="EMBL/GenBank/DDBJ databases">
        <title>Schaedlerella arabinophila gen. nov. sp. nov., isolated from the mouse intestinal tract and comparative analysis with the genome of the closely related altered Schaedler flora strain ASF502.</title>
        <authorList>
            <person name="Miyake S."/>
            <person name="Soh M."/>
            <person name="Seedorf H."/>
        </authorList>
    </citation>
    <scope>NUCLEOTIDE SEQUENCE [LARGE SCALE GENOMIC DNA]</scope>
    <source>
        <strain evidence="2">DSM 106076</strain>
    </source>
</reference>
<comment type="caution">
    <text evidence="2">The sequence shown here is derived from an EMBL/GenBank/DDBJ whole genome shotgun (WGS) entry which is preliminary data.</text>
</comment>
<sequence length="334" mass="38622">MAKQNIKEELAKKAGAIKEEQPEKQVQTTELEKQVQITEPEKQMQIPESEKQMQIPESEKQISEPDAMINSNSDKRVIRLLRADEIECRVSTINEKGMSLLLFKDARVDQRILDETFTPFGWKRTHQCIDGNLYCTVEIWDKEKRQWIAKQDVGTTSHSEKEKGQASDSFKRACFNWGLGRELYTAPFIWVPATKVNIQKNGDRYTTSDRFCVHSISYNLQREISALTVVNQNGQKVFVMKQKPERKTEQKMDSADKKRKTEETKQKPEEGQKTQEKPASDKQFILLEKELERTGIPMETVLSRYHISSMEQMTPDIYAKALNGLKKTKTKDAA</sequence>
<organism evidence="2 3">
    <name type="scientific">Schaedlerella arabinosiphila</name>
    <dbReference type="NCBI Taxonomy" id="2044587"/>
    <lineage>
        <taxon>Bacteria</taxon>
        <taxon>Bacillati</taxon>
        <taxon>Bacillota</taxon>
        <taxon>Clostridia</taxon>
        <taxon>Lachnospirales</taxon>
        <taxon>Lachnospiraceae</taxon>
        <taxon>Schaedlerella</taxon>
    </lineage>
</organism>
<keyword evidence="3" id="KW-1185">Reference proteome</keyword>
<feature type="region of interest" description="Disordered" evidence="1">
    <location>
        <begin position="1"/>
        <end position="60"/>
    </location>
</feature>
<accession>A0A426DFU6</accession>
<feature type="region of interest" description="Disordered" evidence="1">
    <location>
        <begin position="240"/>
        <end position="283"/>
    </location>
</feature>